<proteinExistence type="predicted"/>
<feature type="domain" description="Mce/MlaD" evidence="1">
    <location>
        <begin position="41"/>
        <end position="120"/>
    </location>
</feature>
<dbReference type="PANTHER" id="PTHR33371:SF4">
    <property type="entry name" value="INTERMEMBRANE PHOSPHOLIPID TRANSPORT SYSTEM BINDING PROTEIN MLAD"/>
    <property type="match status" value="1"/>
</dbReference>
<organism evidence="2 3">
    <name type="scientific">Amycolatopsis echigonensis</name>
    <dbReference type="NCBI Taxonomy" id="2576905"/>
    <lineage>
        <taxon>Bacteria</taxon>
        <taxon>Bacillati</taxon>
        <taxon>Actinomycetota</taxon>
        <taxon>Actinomycetes</taxon>
        <taxon>Pseudonocardiales</taxon>
        <taxon>Pseudonocardiaceae</taxon>
        <taxon>Amycolatopsis</taxon>
    </lineage>
</organism>
<sequence>MRLRGKPMSPLKLGTALIVATVVAGVLIFAKDRISIALSPTSTVKVHLAENYGITPYATQVKVAGIKVGDITAVSQEAGGVVVTVEADPDLPGKLRSAPSARVRPTTLLGGNYFLDLVPGGTPGEFRGDIPKERTTVPVEMDKITRTLQPNTLASLQHDLRSMSGVLSGDSKDELQNLLADAPDTLEPASGVLQAARGTNPASDLPNLVGGLESTAQVLTQQQGQLASTIANLSTTSSVLGERSRDVSRTLAGLPATLDSANTGLNRLDTSLNKLRDTADPVRPVARQLNETIDHLDPALAKARPLVGNLNTVLNDARPLVEDLNPTATQAGAVLDDVRGPVLDRLNGPIKNTVLSPYHGTGHYQNSGSDTPFYQELAYMITGMDRLAQVTDANGATIGFGIGASAGSLGGLPISLEQLLGHLTGIGQKEDR</sequence>
<evidence type="ECO:0000313" key="3">
    <source>
        <dbReference type="Proteomes" id="UP000550260"/>
    </source>
</evidence>
<dbReference type="InterPro" id="IPR003399">
    <property type="entry name" value="Mce/MlaD"/>
</dbReference>
<dbReference type="Pfam" id="PF02470">
    <property type="entry name" value="MlaD"/>
    <property type="match status" value="1"/>
</dbReference>
<gene>
    <name evidence="2" type="ORF">H5411_37970</name>
</gene>
<dbReference type="AlphaFoldDB" id="A0A8E2B908"/>
<dbReference type="EMBL" id="JACJHR010000085">
    <property type="protein sequence ID" value="MBB2504917.1"/>
    <property type="molecule type" value="Genomic_DNA"/>
</dbReference>
<dbReference type="InterPro" id="IPR052336">
    <property type="entry name" value="MlaD_Phospholipid_Transporter"/>
</dbReference>
<comment type="caution">
    <text evidence="2">The sequence shown here is derived from an EMBL/GenBank/DDBJ whole genome shotgun (WGS) entry which is preliminary data.</text>
</comment>
<protein>
    <submittedName>
        <fullName evidence="2">MCE family protein</fullName>
    </submittedName>
</protein>
<evidence type="ECO:0000313" key="2">
    <source>
        <dbReference type="EMBL" id="MBB2504917.1"/>
    </source>
</evidence>
<evidence type="ECO:0000259" key="1">
    <source>
        <dbReference type="Pfam" id="PF02470"/>
    </source>
</evidence>
<dbReference type="Proteomes" id="UP000550260">
    <property type="component" value="Unassembled WGS sequence"/>
</dbReference>
<dbReference type="PANTHER" id="PTHR33371">
    <property type="entry name" value="INTERMEMBRANE PHOSPHOLIPID TRANSPORT SYSTEM BINDING PROTEIN MLAD-RELATED"/>
    <property type="match status" value="1"/>
</dbReference>
<name>A0A8E2B908_9PSEU</name>
<accession>A0A8E2B908</accession>
<reference evidence="2 3" key="1">
    <citation type="submission" date="2020-08" db="EMBL/GenBank/DDBJ databases">
        <title>Amycolatopsis echigonensis JCM 21831.</title>
        <authorList>
            <person name="Tedsree N."/>
            <person name="Kuncharoen N."/>
            <person name="Likhitwitayawuid K."/>
            <person name="Tanasupawat S."/>
        </authorList>
    </citation>
    <scope>NUCLEOTIDE SEQUENCE [LARGE SCALE GENOMIC DNA]</scope>
    <source>
        <strain evidence="2 3">JCM 21831</strain>
    </source>
</reference>
<dbReference type="RefSeq" id="WP_183126576.1">
    <property type="nucleotide sequence ID" value="NZ_JACJHR010000085.1"/>
</dbReference>